<evidence type="ECO:0000256" key="1">
    <source>
        <dbReference type="SAM" id="MobiDB-lite"/>
    </source>
</evidence>
<evidence type="ECO:0000313" key="4">
    <source>
        <dbReference type="Proteomes" id="UP000717585"/>
    </source>
</evidence>
<gene>
    <name evidence="3" type="ORF">J8273_7963</name>
</gene>
<keyword evidence="2" id="KW-1133">Transmembrane helix</keyword>
<keyword evidence="2" id="KW-0472">Membrane</keyword>
<reference evidence="3" key="1">
    <citation type="submission" date="2021-05" db="EMBL/GenBank/DDBJ databases">
        <title>A free-living protist that lacks canonical eukaryotic 1 DNA replication and segregation systems.</title>
        <authorList>
            <person name="Salas-Leiva D.E."/>
            <person name="Tromer E.C."/>
            <person name="Curtis B.A."/>
            <person name="Jerlstrom-Hultqvist J."/>
            <person name="Kolisko M."/>
            <person name="Yi Z."/>
            <person name="Salas-Leiva J.S."/>
            <person name="Gallot-Lavallee L."/>
            <person name="Kops G.J.P.L."/>
            <person name="Archibald J.M."/>
            <person name="Simpson A.G.B."/>
            <person name="Roger A.J."/>
        </authorList>
    </citation>
    <scope>NUCLEOTIDE SEQUENCE</scope>
    <source>
        <strain evidence="3">BICM</strain>
    </source>
</reference>
<dbReference type="Proteomes" id="UP000717585">
    <property type="component" value="Unassembled WGS sequence"/>
</dbReference>
<evidence type="ECO:0000313" key="3">
    <source>
        <dbReference type="EMBL" id="KAG9390612.1"/>
    </source>
</evidence>
<protein>
    <submittedName>
        <fullName evidence="3">Uncharacterized protein</fullName>
    </submittedName>
</protein>
<feature type="transmembrane region" description="Helical" evidence="2">
    <location>
        <begin position="6"/>
        <end position="39"/>
    </location>
</feature>
<dbReference type="EMBL" id="JAHDYR010000064">
    <property type="protein sequence ID" value="KAG9390612.1"/>
    <property type="molecule type" value="Genomic_DNA"/>
</dbReference>
<feature type="region of interest" description="Disordered" evidence="1">
    <location>
        <begin position="314"/>
        <end position="483"/>
    </location>
</feature>
<evidence type="ECO:0000256" key="2">
    <source>
        <dbReference type="SAM" id="Phobius"/>
    </source>
</evidence>
<name>A0A8J6B5T0_9EUKA</name>
<keyword evidence="2" id="KW-0812">Transmembrane</keyword>
<accession>A0A8J6B5T0</accession>
<sequence length="483" mass="51848">MDTTTIAIAVAVGVVICLFVAVALVLVVCAVTFCVCFACSFTIARTLKRRSIRRKQKREFIVSNETMEQTEVVTVADAKLSFSTNPDDYSPEIPPTYDQMILVVGITATNGCSEEDQNAIYSMFTKYAPQAEINRFTDTLSSQELLQDEINRLFGIIEQQKQDEDVGTAAVGSISPSPAPGSGSGPVIHPAVPMHLLPPESVNAEVQTELSPLSLDAARDVAVLAREVAAEGRVGIAWELIDSIEEIMAGTPELHMARARCLIQVGLPDALDANAEILAAEELIGETELDHTGDLREDLAALFNPRHRVADVQPVDPVEFDDEGPASVPYYLSRGTPRDTPDSILLPSRTPEPGHTPFYESTKLFEASNDGDDENADNEQPRGPPAKTRRPSRRSSTPAPTEITLSSPPRVEPAVFSPYTVGAPSTAGPRPPRPATNTGTAGMRTNTGGSLGGPPRPRPRSTMAPGRDISLATTVRSIMQGPM</sequence>
<dbReference type="AlphaFoldDB" id="A0A8J6B5T0"/>
<keyword evidence="4" id="KW-1185">Reference proteome</keyword>
<organism evidence="3 4">
    <name type="scientific">Carpediemonas membranifera</name>
    <dbReference type="NCBI Taxonomy" id="201153"/>
    <lineage>
        <taxon>Eukaryota</taxon>
        <taxon>Metamonada</taxon>
        <taxon>Carpediemonas-like organisms</taxon>
        <taxon>Carpediemonas</taxon>
    </lineage>
</organism>
<proteinExistence type="predicted"/>
<feature type="region of interest" description="Disordered" evidence="1">
    <location>
        <begin position="167"/>
        <end position="192"/>
    </location>
</feature>
<feature type="compositionally biased region" description="Polar residues" evidence="1">
    <location>
        <begin position="435"/>
        <end position="447"/>
    </location>
</feature>
<comment type="caution">
    <text evidence="3">The sequence shown here is derived from an EMBL/GenBank/DDBJ whole genome shotgun (WGS) entry which is preliminary data.</text>
</comment>